<dbReference type="EMBL" id="JAAMPJ010000019">
    <property type="protein sequence ID" value="NGY65974.1"/>
    <property type="molecule type" value="Genomic_DNA"/>
</dbReference>
<gene>
    <name evidence="2" type="ORF">G7043_44520</name>
</gene>
<protein>
    <recommendedName>
        <fullName evidence="4">Excreted virulence factor EspC, type VII ESX diderm</fullName>
    </recommendedName>
</protein>
<dbReference type="RefSeq" id="WP_166055260.1">
    <property type="nucleotide sequence ID" value="NZ_JAAMPJ010000019.1"/>
</dbReference>
<evidence type="ECO:0000313" key="2">
    <source>
        <dbReference type="EMBL" id="NGY65974.1"/>
    </source>
</evidence>
<sequence>MAGSDRTHIDPEAVRSAAGDIGGLLSDMSPFQKCASAETKAGNFETATWLEDVVHNRQTSLLEHATHVKLVLGNIDDSLKGVSDTLEQTDDTNCKQLDRVVGHEVNVLKVDSYNSGKTAKEVTGTPTWDNQEYDGKSSEFDNAPPPTFEPEPAAELEPAEAREEPESDPFTMNDTIPTL</sequence>
<accession>A0A7C9VVU1</accession>
<evidence type="ECO:0008006" key="4">
    <source>
        <dbReference type="Google" id="ProtNLM"/>
    </source>
</evidence>
<dbReference type="AlphaFoldDB" id="A0A7C9VVU1"/>
<evidence type="ECO:0000313" key="3">
    <source>
        <dbReference type="Proteomes" id="UP000481360"/>
    </source>
</evidence>
<dbReference type="Proteomes" id="UP000481360">
    <property type="component" value="Unassembled WGS sequence"/>
</dbReference>
<name>A0A7C9VVU1_9PSEU</name>
<feature type="compositionally biased region" description="Polar residues" evidence="1">
    <location>
        <begin position="170"/>
        <end position="179"/>
    </location>
</feature>
<comment type="caution">
    <text evidence="2">The sequence shown here is derived from an EMBL/GenBank/DDBJ whole genome shotgun (WGS) entry which is preliminary data.</text>
</comment>
<organism evidence="2 3">
    <name type="scientific">Lentzea alba</name>
    <dbReference type="NCBI Taxonomy" id="2714351"/>
    <lineage>
        <taxon>Bacteria</taxon>
        <taxon>Bacillati</taxon>
        <taxon>Actinomycetota</taxon>
        <taxon>Actinomycetes</taxon>
        <taxon>Pseudonocardiales</taxon>
        <taxon>Pseudonocardiaceae</taxon>
        <taxon>Lentzea</taxon>
    </lineage>
</organism>
<feature type="region of interest" description="Disordered" evidence="1">
    <location>
        <begin position="117"/>
        <end position="179"/>
    </location>
</feature>
<reference evidence="2 3" key="1">
    <citation type="submission" date="2020-03" db="EMBL/GenBank/DDBJ databases">
        <title>Isolation and identification of active actinomycetes.</title>
        <authorList>
            <person name="Sun X."/>
        </authorList>
    </citation>
    <scope>NUCLEOTIDE SEQUENCE [LARGE SCALE GENOMIC DNA]</scope>
    <source>
        <strain evidence="2 3">NEAU-D13</strain>
    </source>
</reference>
<evidence type="ECO:0000256" key="1">
    <source>
        <dbReference type="SAM" id="MobiDB-lite"/>
    </source>
</evidence>
<proteinExistence type="predicted"/>
<keyword evidence="3" id="KW-1185">Reference proteome</keyword>